<evidence type="ECO:0000256" key="3">
    <source>
        <dbReference type="SAM" id="MobiDB-lite"/>
    </source>
</evidence>
<dbReference type="GO" id="GO:0005739">
    <property type="term" value="C:mitochondrion"/>
    <property type="evidence" value="ECO:0007669"/>
    <property type="project" value="TreeGrafter"/>
</dbReference>
<accession>A0AAW1QP93</accession>
<name>A0AAW1QP93_9CHLO</name>
<comment type="caution">
    <text evidence="4">The sequence shown here is derived from an EMBL/GenBank/DDBJ whole genome shotgun (WGS) entry which is preliminary data.</text>
</comment>
<dbReference type="GO" id="GO:0019216">
    <property type="term" value="P:regulation of lipid metabolic process"/>
    <property type="evidence" value="ECO:0007669"/>
    <property type="project" value="TreeGrafter"/>
</dbReference>
<protein>
    <recommendedName>
        <fullName evidence="6">Optic atrophy 3 protein</fullName>
    </recommendedName>
</protein>
<sequence length="174" mass="19706">MAALLFKVGTLAIKTVAKPLAGRFQSYALSHGRFRDGVIALARRIHRMEVAINRGAEGKQGKAFVGDLTEDKALELASKVVSEGFIFAVGVGIVALEYERQRRKDVVKKAQDEAFKQHIDRHYEDERRLLEEEKRLQTEMLNRLAGRMEQLEQQMQCMQEQQQKQASCSSEKGG</sequence>
<feature type="region of interest" description="Disordered" evidence="3">
    <location>
        <begin position="155"/>
        <end position="174"/>
    </location>
</feature>
<gene>
    <name evidence="4" type="ORF">WJX72_001401</name>
</gene>
<evidence type="ECO:0000313" key="5">
    <source>
        <dbReference type="Proteomes" id="UP001489004"/>
    </source>
</evidence>
<evidence type="ECO:0000313" key="4">
    <source>
        <dbReference type="EMBL" id="KAK9823257.1"/>
    </source>
</evidence>
<dbReference type="EMBL" id="JALJOR010000002">
    <property type="protein sequence ID" value="KAK9823257.1"/>
    <property type="molecule type" value="Genomic_DNA"/>
</dbReference>
<proteinExistence type="inferred from homology"/>
<organism evidence="4 5">
    <name type="scientific">[Myrmecia] bisecta</name>
    <dbReference type="NCBI Taxonomy" id="41462"/>
    <lineage>
        <taxon>Eukaryota</taxon>
        <taxon>Viridiplantae</taxon>
        <taxon>Chlorophyta</taxon>
        <taxon>core chlorophytes</taxon>
        <taxon>Trebouxiophyceae</taxon>
        <taxon>Trebouxiales</taxon>
        <taxon>Trebouxiaceae</taxon>
        <taxon>Myrmecia</taxon>
    </lineage>
</organism>
<keyword evidence="5" id="KW-1185">Reference proteome</keyword>
<dbReference type="InterPro" id="IPR010754">
    <property type="entry name" value="OPA3-like"/>
</dbReference>
<keyword evidence="2" id="KW-0175">Coiled coil</keyword>
<dbReference type="PANTHER" id="PTHR12499">
    <property type="entry name" value="OPTIC ATROPHY 3 PROTEIN OPA3"/>
    <property type="match status" value="1"/>
</dbReference>
<evidence type="ECO:0008006" key="6">
    <source>
        <dbReference type="Google" id="ProtNLM"/>
    </source>
</evidence>
<reference evidence="4 5" key="1">
    <citation type="journal article" date="2024" name="Nat. Commun.">
        <title>Phylogenomics reveals the evolutionary origins of lichenization in chlorophyte algae.</title>
        <authorList>
            <person name="Puginier C."/>
            <person name="Libourel C."/>
            <person name="Otte J."/>
            <person name="Skaloud P."/>
            <person name="Haon M."/>
            <person name="Grisel S."/>
            <person name="Petersen M."/>
            <person name="Berrin J.G."/>
            <person name="Delaux P.M."/>
            <person name="Dal Grande F."/>
            <person name="Keller J."/>
        </authorList>
    </citation>
    <scope>NUCLEOTIDE SEQUENCE [LARGE SCALE GENOMIC DNA]</scope>
    <source>
        <strain evidence="4 5">SAG 2043</strain>
    </source>
</reference>
<dbReference type="Pfam" id="PF07047">
    <property type="entry name" value="OPA3"/>
    <property type="match status" value="1"/>
</dbReference>
<evidence type="ECO:0000256" key="1">
    <source>
        <dbReference type="ARBA" id="ARBA00007584"/>
    </source>
</evidence>
<feature type="compositionally biased region" description="Low complexity" evidence="3">
    <location>
        <begin position="155"/>
        <end position="165"/>
    </location>
</feature>
<dbReference type="AlphaFoldDB" id="A0AAW1QP93"/>
<dbReference type="PANTHER" id="PTHR12499:SF0">
    <property type="entry name" value="OPTIC ATROPHY 3 PROTEIN"/>
    <property type="match status" value="1"/>
</dbReference>
<evidence type="ECO:0000256" key="2">
    <source>
        <dbReference type="ARBA" id="ARBA00023054"/>
    </source>
</evidence>
<comment type="similarity">
    <text evidence="1">Belongs to the OPA3 family.</text>
</comment>
<dbReference type="Proteomes" id="UP001489004">
    <property type="component" value="Unassembled WGS sequence"/>
</dbReference>